<evidence type="ECO:0000313" key="12">
    <source>
        <dbReference type="EMBL" id="MDY5167167.1"/>
    </source>
</evidence>
<evidence type="ECO:0000256" key="7">
    <source>
        <dbReference type="ARBA" id="ARBA00022827"/>
    </source>
</evidence>
<dbReference type="GO" id="GO:0016020">
    <property type="term" value="C:membrane"/>
    <property type="evidence" value="ECO:0007669"/>
    <property type="project" value="InterPro"/>
</dbReference>
<evidence type="ECO:0000256" key="5">
    <source>
        <dbReference type="ARBA" id="ARBA00015872"/>
    </source>
</evidence>
<dbReference type="SUPFAM" id="SSF56425">
    <property type="entry name" value="Succinate dehydrogenase/fumarate reductase flavoprotein, catalytic domain"/>
    <property type="match status" value="1"/>
</dbReference>
<evidence type="ECO:0000259" key="11">
    <source>
        <dbReference type="SMART" id="SM00900"/>
    </source>
</evidence>
<keyword evidence="6" id="KW-0285">Flavoprotein</keyword>
<evidence type="ECO:0000256" key="10">
    <source>
        <dbReference type="SAM" id="SignalP"/>
    </source>
</evidence>
<dbReference type="Proteomes" id="UP000247612">
    <property type="component" value="Unassembled WGS sequence"/>
</dbReference>
<dbReference type="InterPro" id="IPR050315">
    <property type="entry name" value="FAD-oxidoreductase_2"/>
</dbReference>
<dbReference type="Gene3D" id="3.90.700.10">
    <property type="entry name" value="Succinate dehydrogenase/fumarate reductase flavoprotein, catalytic domain"/>
    <property type="match status" value="1"/>
</dbReference>
<organism evidence="13 14">
    <name type="scientific">Dielma fastidiosa</name>
    <dbReference type="NCBI Taxonomy" id="1034346"/>
    <lineage>
        <taxon>Bacteria</taxon>
        <taxon>Bacillati</taxon>
        <taxon>Bacillota</taxon>
        <taxon>Erysipelotrichia</taxon>
        <taxon>Erysipelotrichales</taxon>
        <taxon>Erysipelotrichaceae</taxon>
        <taxon>Dielma</taxon>
    </lineage>
</organism>
<dbReference type="EMBL" id="JALDAW010000008">
    <property type="protein sequence ID" value="MDY5167167.1"/>
    <property type="molecule type" value="Genomic_DNA"/>
</dbReference>
<evidence type="ECO:0000256" key="3">
    <source>
        <dbReference type="ARBA" id="ARBA00008040"/>
    </source>
</evidence>
<evidence type="ECO:0000313" key="13">
    <source>
        <dbReference type="EMBL" id="PXX81401.1"/>
    </source>
</evidence>
<comment type="cofactor">
    <cofactor evidence="2">
        <name>FAD</name>
        <dbReference type="ChEBI" id="CHEBI:57692"/>
    </cofactor>
</comment>
<reference evidence="13 14" key="1">
    <citation type="submission" date="2018-05" db="EMBL/GenBank/DDBJ databases">
        <title>Genomic Encyclopedia of Type Strains, Phase IV (KMG-IV): sequencing the most valuable type-strain genomes for metagenomic binning, comparative biology and taxonomic classification.</title>
        <authorList>
            <person name="Goeker M."/>
        </authorList>
    </citation>
    <scope>NUCLEOTIDE SEQUENCE [LARGE SCALE GENOMIC DNA]</scope>
    <source>
        <strain evidence="13 14">JC118</strain>
    </source>
</reference>
<keyword evidence="7" id="KW-0274">FAD</keyword>
<comment type="catalytic activity">
    <reaction evidence="9">
        <text>dihydrourocanate + A = urocanate + AH2</text>
        <dbReference type="Rhea" id="RHEA:36059"/>
        <dbReference type="ChEBI" id="CHEBI:13193"/>
        <dbReference type="ChEBI" id="CHEBI:17499"/>
        <dbReference type="ChEBI" id="CHEBI:27247"/>
        <dbReference type="ChEBI" id="CHEBI:72991"/>
        <dbReference type="EC" id="1.3.99.33"/>
    </reaction>
</comment>
<keyword evidence="8" id="KW-0560">Oxidoreductase</keyword>
<evidence type="ECO:0000256" key="4">
    <source>
        <dbReference type="ARBA" id="ARBA00013137"/>
    </source>
</evidence>
<dbReference type="PANTHER" id="PTHR43400:SF7">
    <property type="entry name" value="FAD-DEPENDENT OXIDOREDUCTASE 2 FAD BINDING DOMAIN-CONTAINING PROTEIN"/>
    <property type="match status" value="1"/>
</dbReference>
<comment type="similarity">
    <text evidence="3">Belongs to the FAD-dependent oxidoreductase 2 family. FRD/SDH subfamily.</text>
</comment>
<dbReference type="PROSITE" id="PS51257">
    <property type="entry name" value="PROKAR_LIPOPROTEIN"/>
    <property type="match status" value="1"/>
</dbReference>
<evidence type="ECO:0000256" key="9">
    <source>
        <dbReference type="ARBA" id="ARBA00049922"/>
    </source>
</evidence>
<dbReference type="PANTHER" id="PTHR43400">
    <property type="entry name" value="FUMARATE REDUCTASE"/>
    <property type="match status" value="1"/>
</dbReference>
<evidence type="ECO:0000256" key="6">
    <source>
        <dbReference type="ARBA" id="ARBA00022630"/>
    </source>
</evidence>
<dbReference type="Pfam" id="PF00890">
    <property type="entry name" value="FAD_binding_2"/>
    <property type="match status" value="1"/>
</dbReference>
<gene>
    <name evidence="13" type="ORF">DES51_1015</name>
    <name evidence="12" type="ORF">MQE39_03380</name>
</gene>
<dbReference type="Gene3D" id="3.90.1010.20">
    <property type="match status" value="1"/>
</dbReference>
<name>A0A318KU78_9FIRM</name>
<dbReference type="InterPro" id="IPR036188">
    <property type="entry name" value="FAD/NAD-bd_sf"/>
</dbReference>
<comment type="caution">
    <text evidence="13">The sequence shown here is derived from an EMBL/GenBank/DDBJ whole genome shotgun (WGS) entry which is preliminary data.</text>
</comment>
<dbReference type="GO" id="GO:0033765">
    <property type="term" value="F:steroid dehydrogenase activity, acting on the CH-CH group of donors"/>
    <property type="evidence" value="ECO:0007669"/>
    <property type="project" value="UniProtKB-ARBA"/>
</dbReference>
<feature type="domain" description="FMN-binding" evidence="11">
    <location>
        <begin position="578"/>
        <end position="652"/>
    </location>
</feature>
<dbReference type="STRING" id="1034346.GCA_000313565_00005"/>
<evidence type="ECO:0000256" key="2">
    <source>
        <dbReference type="ARBA" id="ARBA00001974"/>
    </source>
</evidence>
<evidence type="ECO:0000256" key="1">
    <source>
        <dbReference type="ARBA" id="ARBA00001917"/>
    </source>
</evidence>
<dbReference type="RefSeq" id="WP_022936319.1">
    <property type="nucleotide sequence ID" value="NZ_BAABZA010000001.1"/>
</dbReference>
<dbReference type="InterPro" id="IPR003953">
    <property type="entry name" value="FAD-dep_OxRdtase_2_FAD-bd"/>
</dbReference>
<dbReference type="PRINTS" id="PR00411">
    <property type="entry name" value="PNDRDTASEI"/>
</dbReference>
<sequence>MKKIVSICCALLMTISLAACSKPQNETPKTDDNQPVVSADVEKSADVIIIGAGGAGLSAAIQAVESGAKSVIIVEKTNNTGGSLNYTSGSMSGAETIIQELDGIEDTKESFVQDILKNGAHKGNEELIRKFVDEDVDMIQWLWDHGLSDNQFSTDKEGHRSVFAPEHALYSVPRTYKASPDNKEKYKSAAHEILDTVVAGLENVTIDFMTEAKTLMPNDKGQILSVLAVNNETSQTIKYTAEKGIIVATGGYSGNAKLMGEFAENGASYLAGGSFAADGYGIRMMQEVGAKVDEETMTYIPTFPMGLEVAPGIGSIAPTYTWKAGGICVNKNGERFVDETLAEVEEREVALEEQPEAIQYDIFTDKIIEDLKAAGADMMWTYLYEPENGKGHSKVVTADSIEELAGKLNMPAEQLAKTVEEYNAAVEAGGTDSFGRSYDGTVTAYNVAVNKIEGDKYYAVPLKALVVMTLGGVTVNDKMQVLAEDGTVIPGLYAAGEVTGGIWGRFVSGGTGVMGPIVFGRLAARELMSGELAEGYTAKPASNLLDEKLFVRDEAVKTDRFDMSKALTDGEYEASVDGQEGKMNVKTTIADGKISKVEIVEQHETEAVAKPALESLPTAIAEQNSVNVDTIAGATLTSNRILDAVTDCLNQAAK</sequence>
<feature type="signal peptide" evidence="10">
    <location>
        <begin position="1"/>
        <end position="18"/>
    </location>
</feature>
<protein>
    <recommendedName>
        <fullName evidence="5">Urocanate reductase</fullName>
        <ecNumber evidence="4">1.3.99.33</ecNumber>
    </recommendedName>
</protein>
<comment type="cofactor">
    <cofactor evidence="1">
        <name>FMN</name>
        <dbReference type="ChEBI" id="CHEBI:58210"/>
    </cofactor>
</comment>
<dbReference type="SUPFAM" id="SSF51905">
    <property type="entry name" value="FAD/NAD(P)-binding domain"/>
    <property type="match status" value="1"/>
</dbReference>
<dbReference type="AlphaFoldDB" id="A0A318KU78"/>
<dbReference type="SMART" id="SM00900">
    <property type="entry name" value="FMN_bind"/>
    <property type="match status" value="1"/>
</dbReference>
<dbReference type="Pfam" id="PF04205">
    <property type="entry name" value="FMN_bind"/>
    <property type="match status" value="1"/>
</dbReference>
<dbReference type="InterPro" id="IPR007329">
    <property type="entry name" value="FMN-bd"/>
</dbReference>
<dbReference type="Gene3D" id="3.50.50.60">
    <property type="entry name" value="FAD/NAD(P)-binding domain"/>
    <property type="match status" value="1"/>
</dbReference>
<reference evidence="12" key="2">
    <citation type="submission" date="2022-03" db="EMBL/GenBank/DDBJ databases">
        <title>First case of bacteraemia caused by Dielma fastidiosa in a patient hospitalised with diverticulitis.</title>
        <authorList>
            <person name="Forman-Ankjaer B."/>
            <person name="Hvid-Jensen F."/>
            <person name="Kobel C.M."/>
            <person name="Greve T."/>
        </authorList>
    </citation>
    <scope>NUCLEOTIDE SEQUENCE</scope>
    <source>
        <strain evidence="12">AUH_DF_2021</strain>
    </source>
</reference>
<feature type="chain" id="PRO_5016447731" description="Urocanate reductase" evidence="10">
    <location>
        <begin position="19"/>
        <end position="654"/>
    </location>
</feature>
<dbReference type="InterPro" id="IPR027477">
    <property type="entry name" value="Succ_DH/fumarate_Rdtase_cat_sf"/>
</dbReference>
<proteinExistence type="inferred from homology"/>
<dbReference type="GO" id="GO:0010181">
    <property type="term" value="F:FMN binding"/>
    <property type="evidence" value="ECO:0007669"/>
    <property type="project" value="InterPro"/>
</dbReference>
<evidence type="ECO:0000256" key="8">
    <source>
        <dbReference type="ARBA" id="ARBA00023002"/>
    </source>
</evidence>
<dbReference type="Proteomes" id="UP001276902">
    <property type="component" value="Unassembled WGS sequence"/>
</dbReference>
<keyword evidence="10" id="KW-0732">Signal</keyword>
<dbReference type="EMBL" id="QJKH01000001">
    <property type="protein sequence ID" value="PXX81401.1"/>
    <property type="molecule type" value="Genomic_DNA"/>
</dbReference>
<accession>A0A318KU78</accession>
<dbReference type="EC" id="1.3.99.33" evidence="4"/>
<keyword evidence="14" id="KW-1185">Reference proteome</keyword>
<evidence type="ECO:0000313" key="14">
    <source>
        <dbReference type="Proteomes" id="UP000247612"/>
    </source>
</evidence>